<proteinExistence type="predicted"/>
<reference evidence="2 3" key="1">
    <citation type="journal article" date="2016" name="Mol. Biol. Evol.">
        <title>Genome-Wide Survey of Gut Fungi (Harpellales) Reveals the First Horizontally Transferred Ubiquitin Gene from a Mosquito Host.</title>
        <authorList>
            <person name="Wang Y."/>
            <person name="White M.M."/>
            <person name="Kvist S."/>
            <person name="Moncalvo J.M."/>
        </authorList>
    </citation>
    <scope>NUCLEOTIDE SEQUENCE [LARGE SCALE GENOMIC DNA]</scope>
    <source>
        <strain evidence="2 3">ALG-7-W6</strain>
    </source>
</reference>
<protein>
    <submittedName>
        <fullName evidence="2">Protein AAR2-like protein</fullName>
    </submittedName>
</protein>
<feature type="domain" description="AAR2 C-terminal" evidence="1">
    <location>
        <begin position="91"/>
        <end position="257"/>
    </location>
</feature>
<dbReference type="GO" id="GO:0000244">
    <property type="term" value="P:spliceosomal tri-snRNP complex assembly"/>
    <property type="evidence" value="ECO:0007669"/>
    <property type="project" value="TreeGrafter"/>
</dbReference>
<name>A0A1R0GVS0_9FUNG</name>
<comment type="caution">
    <text evidence="2">The sequence shown here is derived from an EMBL/GenBank/DDBJ whole genome shotgun (WGS) entry which is preliminary data.</text>
</comment>
<dbReference type="PANTHER" id="PTHR12689:SF4">
    <property type="entry name" value="PROTEIN AAR2 HOMOLOG"/>
    <property type="match status" value="1"/>
</dbReference>
<sequence length="280" mass="32102">MYSRWINLTNYISKESALSISPVHNVFSSATSSVYDNEEHRLAESVISNLKKVSVTSENPLGANDFSKFNKKKFDSNSENEKADSIDCFRFKYIDLKRSFNKNSKPEDISKYSIDKSWLLNKIISEEYAGSPKNLLGEIQESFLILLIGHNFSGLEHWKRLVYLVCASAESMSYLTEAQSIFIPFIKVLKDQLQECPEDFFSNVLTQDNFLLESLKVLSVNIENVKDHADNDQLYNLLSSEMKDLRSFFESRFGFYLPTGLEVLQEEEEDSDCAPVVVEI</sequence>
<accession>A0A1R0GVS0</accession>
<dbReference type="PANTHER" id="PTHR12689">
    <property type="entry name" value="A1 CISTRON SPLICING FACTOR AAR2-RELATED"/>
    <property type="match status" value="1"/>
</dbReference>
<dbReference type="CDD" id="cd13778">
    <property type="entry name" value="Aar2_C"/>
    <property type="match status" value="1"/>
</dbReference>
<evidence type="ECO:0000259" key="1">
    <source>
        <dbReference type="Pfam" id="PF05282"/>
    </source>
</evidence>
<dbReference type="InterPro" id="IPR033648">
    <property type="entry name" value="AAR2_C"/>
</dbReference>
<dbReference type="OrthoDB" id="201752at2759"/>
<evidence type="ECO:0000313" key="2">
    <source>
        <dbReference type="EMBL" id="OLY80992.1"/>
    </source>
</evidence>
<dbReference type="Pfam" id="PF05282">
    <property type="entry name" value="AAR2"/>
    <property type="match status" value="1"/>
</dbReference>
<keyword evidence="3" id="KW-1185">Reference proteome</keyword>
<dbReference type="Proteomes" id="UP000187455">
    <property type="component" value="Unassembled WGS sequence"/>
</dbReference>
<dbReference type="AlphaFoldDB" id="A0A1R0GVS0"/>
<dbReference type="InterPro" id="IPR038514">
    <property type="entry name" value="AAR2_C_sf"/>
</dbReference>
<gene>
    <name evidence="2" type="ORF">AYI68_g4905</name>
</gene>
<evidence type="ECO:0000313" key="3">
    <source>
        <dbReference type="Proteomes" id="UP000187455"/>
    </source>
</evidence>
<dbReference type="EMBL" id="LSSL01002898">
    <property type="protein sequence ID" value="OLY80992.1"/>
    <property type="molecule type" value="Genomic_DNA"/>
</dbReference>
<organism evidence="2 3">
    <name type="scientific">Smittium mucronatum</name>
    <dbReference type="NCBI Taxonomy" id="133383"/>
    <lineage>
        <taxon>Eukaryota</taxon>
        <taxon>Fungi</taxon>
        <taxon>Fungi incertae sedis</taxon>
        <taxon>Zoopagomycota</taxon>
        <taxon>Kickxellomycotina</taxon>
        <taxon>Harpellomycetes</taxon>
        <taxon>Harpellales</taxon>
        <taxon>Legeriomycetaceae</taxon>
        <taxon>Smittium</taxon>
    </lineage>
</organism>
<dbReference type="InterPro" id="IPR007946">
    <property type="entry name" value="AAR2"/>
</dbReference>
<dbReference type="Gene3D" id="1.25.40.550">
    <property type="entry name" value="Aar2, C-terminal domain-like"/>
    <property type="match status" value="1"/>
</dbReference>
<dbReference type="STRING" id="133383.A0A1R0GVS0"/>